<dbReference type="EMBL" id="JALJOQ010000150">
    <property type="protein sequence ID" value="KAK9793482.1"/>
    <property type="molecule type" value="Genomic_DNA"/>
</dbReference>
<keyword evidence="1" id="KW-0175">Coiled coil</keyword>
<feature type="region of interest" description="Disordered" evidence="2">
    <location>
        <begin position="1"/>
        <end position="37"/>
    </location>
</feature>
<evidence type="ECO:0000256" key="2">
    <source>
        <dbReference type="SAM" id="MobiDB-lite"/>
    </source>
</evidence>
<evidence type="ECO:0000313" key="4">
    <source>
        <dbReference type="Proteomes" id="UP001465755"/>
    </source>
</evidence>
<keyword evidence="4" id="KW-1185">Reference proteome</keyword>
<sequence length="291" mass="32405">MPSDVQYHHRRQKGPPADKREALEDRGVAKKADQGQKAWDKLVLPDQKPWEEVLPVWQQLQWYKYTGSQKGLPIHAVPELPSGTGTALETVTTTAVELPTTLDAGTGPGALDHTTAALLMTLGKSDVREQGQKPPFQNANQTDESLEPGAQSGFPRFLCTLREAAEEYVQYEVQQCDVAIERWRSEYTKARRQLNASETARQAMEQKVKRQLQTALQAQEERLLQQQADLVLKRTGAHQGAGDAASELWSRSVTSVWLMAAYLSADYRPALHISIIKLFCTNIMCPALAKG</sequence>
<organism evidence="3 4">
    <name type="scientific">Symbiochloris irregularis</name>
    <dbReference type="NCBI Taxonomy" id="706552"/>
    <lineage>
        <taxon>Eukaryota</taxon>
        <taxon>Viridiplantae</taxon>
        <taxon>Chlorophyta</taxon>
        <taxon>core chlorophytes</taxon>
        <taxon>Trebouxiophyceae</taxon>
        <taxon>Trebouxiales</taxon>
        <taxon>Trebouxiaceae</taxon>
        <taxon>Symbiochloris</taxon>
    </lineage>
</organism>
<gene>
    <name evidence="3" type="ORF">WJX73_010455</name>
</gene>
<feature type="compositionally biased region" description="Basic and acidic residues" evidence="2">
    <location>
        <begin position="16"/>
        <end position="37"/>
    </location>
</feature>
<feature type="region of interest" description="Disordered" evidence="2">
    <location>
        <begin position="128"/>
        <end position="151"/>
    </location>
</feature>
<protein>
    <submittedName>
        <fullName evidence="3">Uncharacterized protein</fullName>
    </submittedName>
</protein>
<name>A0AAW1NUY1_9CHLO</name>
<comment type="caution">
    <text evidence="3">The sequence shown here is derived from an EMBL/GenBank/DDBJ whole genome shotgun (WGS) entry which is preliminary data.</text>
</comment>
<reference evidence="3 4" key="1">
    <citation type="journal article" date="2024" name="Nat. Commun.">
        <title>Phylogenomics reveals the evolutionary origins of lichenization in chlorophyte algae.</title>
        <authorList>
            <person name="Puginier C."/>
            <person name="Libourel C."/>
            <person name="Otte J."/>
            <person name="Skaloud P."/>
            <person name="Haon M."/>
            <person name="Grisel S."/>
            <person name="Petersen M."/>
            <person name="Berrin J.G."/>
            <person name="Delaux P.M."/>
            <person name="Dal Grande F."/>
            <person name="Keller J."/>
        </authorList>
    </citation>
    <scope>NUCLEOTIDE SEQUENCE [LARGE SCALE GENOMIC DNA]</scope>
    <source>
        <strain evidence="3 4">SAG 2036</strain>
    </source>
</reference>
<evidence type="ECO:0000256" key="1">
    <source>
        <dbReference type="SAM" id="Coils"/>
    </source>
</evidence>
<dbReference type="Proteomes" id="UP001465755">
    <property type="component" value="Unassembled WGS sequence"/>
</dbReference>
<proteinExistence type="predicted"/>
<dbReference type="AlphaFoldDB" id="A0AAW1NUY1"/>
<evidence type="ECO:0000313" key="3">
    <source>
        <dbReference type="EMBL" id="KAK9793482.1"/>
    </source>
</evidence>
<accession>A0AAW1NUY1</accession>
<feature type="coiled-coil region" evidence="1">
    <location>
        <begin position="180"/>
        <end position="229"/>
    </location>
</feature>